<comment type="similarity">
    <text evidence="6">Belongs to the DNA polymerase HolA subunit family.</text>
</comment>
<dbReference type="Proteomes" id="UP000612855">
    <property type="component" value="Unassembled WGS sequence"/>
</dbReference>
<evidence type="ECO:0000256" key="7">
    <source>
        <dbReference type="ARBA" id="ARBA00049244"/>
    </source>
</evidence>
<organism evidence="8 9">
    <name type="scientific">Primorskyibacter flagellatus</name>
    <dbReference type="NCBI Taxonomy" id="1387277"/>
    <lineage>
        <taxon>Bacteria</taxon>
        <taxon>Pseudomonadati</taxon>
        <taxon>Pseudomonadota</taxon>
        <taxon>Alphaproteobacteria</taxon>
        <taxon>Rhodobacterales</taxon>
        <taxon>Roseobacteraceae</taxon>
        <taxon>Primorskyibacter</taxon>
    </lineage>
</organism>
<protein>
    <recommendedName>
        <fullName evidence="1">DNA-directed DNA polymerase</fullName>
        <ecNumber evidence="1">2.7.7.7</ecNumber>
    </recommendedName>
</protein>
<dbReference type="RefSeq" id="WP_188479044.1">
    <property type="nucleotide sequence ID" value="NZ_BMFJ01000002.1"/>
</dbReference>
<dbReference type="InterPro" id="IPR027417">
    <property type="entry name" value="P-loop_NTPase"/>
</dbReference>
<evidence type="ECO:0000256" key="3">
    <source>
        <dbReference type="ARBA" id="ARBA00022695"/>
    </source>
</evidence>
<dbReference type="GO" id="GO:0009360">
    <property type="term" value="C:DNA polymerase III complex"/>
    <property type="evidence" value="ECO:0007669"/>
    <property type="project" value="TreeGrafter"/>
</dbReference>
<dbReference type="InterPro" id="IPR005790">
    <property type="entry name" value="DNA_polIII_delta"/>
</dbReference>
<accession>A0A917AEC2</accession>
<evidence type="ECO:0000256" key="4">
    <source>
        <dbReference type="ARBA" id="ARBA00022705"/>
    </source>
</evidence>
<evidence type="ECO:0000256" key="2">
    <source>
        <dbReference type="ARBA" id="ARBA00022679"/>
    </source>
</evidence>
<dbReference type="Gene3D" id="3.40.50.300">
    <property type="entry name" value="P-loop containing nucleotide triphosphate hydrolases"/>
    <property type="match status" value="1"/>
</dbReference>
<dbReference type="PANTHER" id="PTHR34388">
    <property type="entry name" value="DNA POLYMERASE III SUBUNIT DELTA"/>
    <property type="match status" value="1"/>
</dbReference>
<dbReference type="GO" id="GO:0003677">
    <property type="term" value="F:DNA binding"/>
    <property type="evidence" value="ECO:0007669"/>
    <property type="project" value="InterPro"/>
</dbReference>
<dbReference type="GO" id="GO:0003887">
    <property type="term" value="F:DNA-directed DNA polymerase activity"/>
    <property type="evidence" value="ECO:0007669"/>
    <property type="project" value="UniProtKB-KW"/>
</dbReference>
<dbReference type="PANTHER" id="PTHR34388:SF1">
    <property type="entry name" value="DNA POLYMERASE III SUBUNIT DELTA"/>
    <property type="match status" value="1"/>
</dbReference>
<evidence type="ECO:0000313" key="9">
    <source>
        <dbReference type="Proteomes" id="UP000612855"/>
    </source>
</evidence>
<sequence length="334" mass="36139">MKLSTKDASAYFAKPEPGRTGLLIYGTDAMRVALKRQEVIAALIGPKGEEEMRLTRLPAADVRRDPASLTDAVKAVGFFPGPRAVFVEDANDSHTDAILPALEDWRDGDAQVIVTGGNLKKTSKLLKFFESHRNAYAAAIYDNPPTRAEIEAELKRAGLKDLGQEALQDLSALALALDPGDFRQTLEKLALYKHGDPSPAAPADVAAVAPVSTEAEIDDILDIVAEAKTSQIGPLMQRLRGQGVTPVTLCIGLMRHFRTLYAIAATPAGARPPAFGPRRDRIIRQAQTWGAIKLQQALTVITETDLTLRSAGQTAPQMALVERAMIRLAMMGRR</sequence>
<keyword evidence="4" id="KW-0235">DNA replication</keyword>
<dbReference type="NCBIfam" id="TIGR01128">
    <property type="entry name" value="holA"/>
    <property type="match status" value="1"/>
</dbReference>
<dbReference type="EC" id="2.7.7.7" evidence="1"/>
<name>A0A917AEC2_9RHOB</name>
<comment type="catalytic activity">
    <reaction evidence="7">
        <text>DNA(n) + a 2'-deoxyribonucleoside 5'-triphosphate = DNA(n+1) + diphosphate</text>
        <dbReference type="Rhea" id="RHEA:22508"/>
        <dbReference type="Rhea" id="RHEA-COMP:17339"/>
        <dbReference type="Rhea" id="RHEA-COMP:17340"/>
        <dbReference type="ChEBI" id="CHEBI:33019"/>
        <dbReference type="ChEBI" id="CHEBI:61560"/>
        <dbReference type="ChEBI" id="CHEBI:173112"/>
        <dbReference type="EC" id="2.7.7.7"/>
    </reaction>
</comment>
<dbReference type="SUPFAM" id="SSF48019">
    <property type="entry name" value="post-AAA+ oligomerization domain-like"/>
    <property type="match status" value="1"/>
</dbReference>
<proteinExistence type="inferred from homology"/>
<dbReference type="InterPro" id="IPR008921">
    <property type="entry name" value="DNA_pol3_clamp-load_cplx_C"/>
</dbReference>
<evidence type="ECO:0000256" key="6">
    <source>
        <dbReference type="ARBA" id="ARBA00034754"/>
    </source>
</evidence>
<keyword evidence="9" id="KW-1185">Reference proteome</keyword>
<evidence type="ECO:0000256" key="5">
    <source>
        <dbReference type="ARBA" id="ARBA00022932"/>
    </source>
</evidence>
<dbReference type="AlphaFoldDB" id="A0A917AEC2"/>
<keyword evidence="5" id="KW-0239">DNA-directed DNA polymerase</keyword>
<keyword evidence="2" id="KW-0808">Transferase</keyword>
<comment type="caution">
    <text evidence="8">The sequence shown here is derived from an EMBL/GenBank/DDBJ whole genome shotgun (WGS) entry which is preliminary data.</text>
</comment>
<keyword evidence="3" id="KW-0548">Nucleotidyltransferase</keyword>
<reference evidence="9" key="1">
    <citation type="journal article" date="2019" name="Int. J. Syst. Evol. Microbiol.">
        <title>The Global Catalogue of Microorganisms (GCM) 10K type strain sequencing project: providing services to taxonomists for standard genome sequencing and annotation.</title>
        <authorList>
            <consortium name="The Broad Institute Genomics Platform"/>
            <consortium name="The Broad Institute Genome Sequencing Center for Infectious Disease"/>
            <person name="Wu L."/>
            <person name="Ma J."/>
        </authorList>
    </citation>
    <scope>NUCLEOTIDE SEQUENCE [LARGE SCALE GENOMIC DNA]</scope>
    <source>
        <strain evidence="9">CGMCC 1.12664</strain>
    </source>
</reference>
<evidence type="ECO:0000313" key="8">
    <source>
        <dbReference type="EMBL" id="GGE44208.1"/>
    </source>
</evidence>
<dbReference type="Gene3D" id="1.20.272.10">
    <property type="match status" value="1"/>
</dbReference>
<gene>
    <name evidence="8" type="ORF">GCM10011360_34350</name>
</gene>
<evidence type="ECO:0000256" key="1">
    <source>
        <dbReference type="ARBA" id="ARBA00012417"/>
    </source>
</evidence>
<dbReference type="EMBL" id="BMFJ01000002">
    <property type="protein sequence ID" value="GGE44208.1"/>
    <property type="molecule type" value="Genomic_DNA"/>
</dbReference>
<dbReference type="GO" id="GO:0006261">
    <property type="term" value="P:DNA-templated DNA replication"/>
    <property type="evidence" value="ECO:0007669"/>
    <property type="project" value="TreeGrafter"/>
</dbReference>